<dbReference type="InterPro" id="IPR018083">
    <property type="entry name" value="Sterol_reductase_CS"/>
</dbReference>
<keyword evidence="7" id="KW-0752">Steroid biosynthesis</keyword>
<evidence type="ECO:0000256" key="10">
    <source>
        <dbReference type="ARBA" id="ARBA00023011"/>
    </source>
</evidence>
<keyword evidence="6" id="KW-0521">NADP</keyword>
<feature type="transmembrane region" description="Helical" evidence="19">
    <location>
        <begin position="218"/>
        <end position="240"/>
    </location>
</feature>
<dbReference type="PANTHER" id="PTHR21257">
    <property type="entry name" value="DELTA(14)-STEROL REDUCTASE"/>
    <property type="match status" value="1"/>
</dbReference>
<keyword evidence="14" id="KW-0753">Steroid metabolism</keyword>
<dbReference type="InterPro" id="IPR001171">
    <property type="entry name" value="ERG24_DHCR-like"/>
</dbReference>
<protein>
    <recommendedName>
        <fullName evidence="18">Delta(14)-sterol reductase</fullName>
        <ecNumber evidence="3">1.3.1.70</ecNumber>
    </recommendedName>
    <alternativeName>
        <fullName evidence="15">C-14 sterol reductase</fullName>
    </alternativeName>
    <alternativeName>
        <fullName evidence="16">Sterol C14-reductase</fullName>
    </alternativeName>
</protein>
<keyword evidence="8 19" id="KW-1133">Transmembrane helix</keyword>
<evidence type="ECO:0000256" key="9">
    <source>
        <dbReference type="ARBA" id="ARBA00023002"/>
    </source>
</evidence>
<feature type="transmembrane region" description="Helical" evidence="19">
    <location>
        <begin position="96"/>
        <end position="115"/>
    </location>
</feature>
<comment type="caution">
    <text evidence="20">The sequence shown here is derived from an EMBL/GenBank/DDBJ whole genome shotgun (WGS) entry which is preliminary data.</text>
</comment>
<evidence type="ECO:0000256" key="5">
    <source>
        <dbReference type="ARBA" id="ARBA00022692"/>
    </source>
</evidence>
<evidence type="ECO:0000313" key="21">
    <source>
        <dbReference type="Proteomes" id="UP000886520"/>
    </source>
</evidence>
<dbReference type="PANTHER" id="PTHR21257:SF52">
    <property type="entry name" value="DELTA(14)-STEROL REDUCTASE TM7SF2"/>
    <property type="match status" value="1"/>
</dbReference>
<evidence type="ECO:0000256" key="18">
    <source>
        <dbReference type="ARBA" id="ARBA00069705"/>
    </source>
</evidence>
<feature type="transmembrane region" description="Helical" evidence="19">
    <location>
        <begin position="321"/>
        <end position="345"/>
    </location>
</feature>
<evidence type="ECO:0000256" key="12">
    <source>
        <dbReference type="ARBA" id="ARBA00023136"/>
    </source>
</evidence>
<dbReference type="EMBL" id="JABFUD020000006">
    <property type="protein sequence ID" value="KAI5078357.1"/>
    <property type="molecule type" value="Genomic_DNA"/>
</dbReference>
<evidence type="ECO:0000256" key="8">
    <source>
        <dbReference type="ARBA" id="ARBA00022989"/>
    </source>
</evidence>
<reference evidence="20" key="1">
    <citation type="submission" date="2021-01" db="EMBL/GenBank/DDBJ databases">
        <title>Adiantum capillus-veneris genome.</title>
        <authorList>
            <person name="Fang Y."/>
            <person name="Liao Q."/>
        </authorList>
    </citation>
    <scope>NUCLEOTIDE SEQUENCE</scope>
    <source>
        <strain evidence="20">H3</strain>
        <tissue evidence="20">Leaf</tissue>
    </source>
</reference>
<keyword evidence="9" id="KW-0560">Oxidoreductase</keyword>
<evidence type="ECO:0000256" key="15">
    <source>
        <dbReference type="ARBA" id="ARBA00030165"/>
    </source>
</evidence>
<evidence type="ECO:0000313" key="20">
    <source>
        <dbReference type="EMBL" id="KAI5078357.1"/>
    </source>
</evidence>
<comment type="subcellular location">
    <subcellularLocation>
        <location evidence="1">Membrane</location>
        <topology evidence="1">Multi-pass membrane protein</topology>
    </subcellularLocation>
</comment>
<keyword evidence="13" id="KW-1207">Sterol metabolism</keyword>
<dbReference type="Proteomes" id="UP000886520">
    <property type="component" value="Chromosome 6"/>
</dbReference>
<dbReference type="EC" id="1.3.1.70" evidence="3"/>
<keyword evidence="10" id="KW-0756">Sterol biosynthesis</keyword>
<dbReference type="GO" id="GO:0016126">
    <property type="term" value="P:sterol biosynthetic process"/>
    <property type="evidence" value="ECO:0007669"/>
    <property type="project" value="UniProtKB-KW"/>
</dbReference>
<evidence type="ECO:0000256" key="1">
    <source>
        <dbReference type="ARBA" id="ARBA00004141"/>
    </source>
</evidence>
<feature type="transmembrane region" description="Helical" evidence="19">
    <location>
        <begin position="182"/>
        <end position="203"/>
    </location>
</feature>
<dbReference type="OrthoDB" id="5326588at2759"/>
<evidence type="ECO:0000256" key="14">
    <source>
        <dbReference type="ARBA" id="ARBA00023221"/>
    </source>
</evidence>
<evidence type="ECO:0000256" key="16">
    <source>
        <dbReference type="ARBA" id="ARBA00031227"/>
    </source>
</evidence>
<evidence type="ECO:0000256" key="7">
    <source>
        <dbReference type="ARBA" id="ARBA00022955"/>
    </source>
</evidence>
<accession>A0A9D4V3M5</accession>
<feature type="transmembrane region" description="Helical" evidence="19">
    <location>
        <begin position="247"/>
        <end position="267"/>
    </location>
</feature>
<feature type="transmembrane region" description="Helical" evidence="19">
    <location>
        <begin position="63"/>
        <end position="84"/>
    </location>
</feature>
<dbReference type="Gene3D" id="1.20.120.1630">
    <property type="match status" value="1"/>
</dbReference>
<keyword evidence="4" id="KW-0444">Lipid biosynthesis</keyword>
<dbReference type="AlphaFoldDB" id="A0A9D4V3M5"/>
<evidence type="ECO:0000256" key="2">
    <source>
        <dbReference type="ARBA" id="ARBA00005402"/>
    </source>
</evidence>
<keyword evidence="11" id="KW-0443">Lipid metabolism</keyword>
<gene>
    <name evidence="20" type="ORF">GOP47_0006028</name>
</gene>
<evidence type="ECO:0000256" key="6">
    <source>
        <dbReference type="ARBA" id="ARBA00022857"/>
    </source>
</evidence>
<dbReference type="Pfam" id="PF01222">
    <property type="entry name" value="ERG4_ERG24"/>
    <property type="match status" value="1"/>
</dbReference>
<dbReference type="PROSITE" id="PS01018">
    <property type="entry name" value="STEROL_REDUCT_2"/>
    <property type="match status" value="1"/>
</dbReference>
<keyword evidence="21" id="KW-1185">Reference proteome</keyword>
<dbReference type="GO" id="GO:0050613">
    <property type="term" value="F:Delta14-sterol reductase activity"/>
    <property type="evidence" value="ECO:0007669"/>
    <property type="project" value="UniProtKB-EC"/>
</dbReference>
<proteinExistence type="inferred from homology"/>
<name>A0A9D4V3M5_ADICA</name>
<sequence length="378" mass="43318">MGLASFWATAAEARQFLGSPSRHEVAVLLCYLLILALLDRGLPGRIVPGALLEDKTRIHYKCNGFLSLLLLSVAFTMGAAMRLYSLEVIAEKGVELFFTTLIFCFLVSLIIYTAGSGSKIKSSSLRPRKTGNFLHDWWFGVQLNPGFLGIDLKFFTIKAGMMGWFFLNLSIGAKQIQIEGSLTLPMILYQAFSMIYVLDFFWFEEYMTSTWDIIAENFGLMLIFGDLVWIPFTFSIQGWWLLAHKPVLTKFAAILNVIIFILGYAVFRGANMQKHLFKKDPTSLIWGQPPKTVGEKLLVSGYWGIARHCNYLGDIILAFSFSLPCGASSLVPYFYPLYLFILLLWRERRDEARCKEKYKDLWVEYCKTVPWRIFPYLY</sequence>
<dbReference type="GO" id="GO:0005789">
    <property type="term" value="C:endoplasmic reticulum membrane"/>
    <property type="evidence" value="ECO:0007669"/>
    <property type="project" value="TreeGrafter"/>
</dbReference>
<organism evidence="20 21">
    <name type="scientific">Adiantum capillus-veneris</name>
    <name type="common">Maidenhair fern</name>
    <dbReference type="NCBI Taxonomy" id="13818"/>
    <lineage>
        <taxon>Eukaryota</taxon>
        <taxon>Viridiplantae</taxon>
        <taxon>Streptophyta</taxon>
        <taxon>Embryophyta</taxon>
        <taxon>Tracheophyta</taxon>
        <taxon>Polypodiopsida</taxon>
        <taxon>Polypodiidae</taxon>
        <taxon>Polypodiales</taxon>
        <taxon>Pteridineae</taxon>
        <taxon>Pteridaceae</taxon>
        <taxon>Vittarioideae</taxon>
        <taxon>Adiantum</taxon>
    </lineage>
</organism>
<evidence type="ECO:0000256" key="4">
    <source>
        <dbReference type="ARBA" id="ARBA00022516"/>
    </source>
</evidence>
<evidence type="ECO:0000256" key="17">
    <source>
        <dbReference type="ARBA" id="ARBA00060577"/>
    </source>
</evidence>
<dbReference type="FunFam" id="1.20.120.1630:FF:000011">
    <property type="entry name" value="Delta(14)-sterol reductase"/>
    <property type="match status" value="1"/>
</dbReference>
<comment type="pathway">
    <text evidence="17">Steroid biosynthesis.</text>
</comment>
<evidence type="ECO:0000256" key="13">
    <source>
        <dbReference type="ARBA" id="ARBA00023166"/>
    </source>
</evidence>
<keyword evidence="12 19" id="KW-0472">Membrane</keyword>
<keyword evidence="5 19" id="KW-0812">Transmembrane</keyword>
<evidence type="ECO:0000256" key="3">
    <source>
        <dbReference type="ARBA" id="ARBA00012413"/>
    </source>
</evidence>
<evidence type="ECO:0000256" key="11">
    <source>
        <dbReference type="ARBA" id="ARBA00023098"/>
    </source>
</evidence>
<comment type="similarity">
    <text evidence="2">Belongs to the ERG4/ERG24 family.</text>
</comment>
<evidence type="ECO:0000256" key="19">
    <source>
        <dbReference type="SAM" id="Phobius"/>
    </source>
</evidence>